<comment type="subcellular location">
    <subcellularLocation>
        <location evidence="1">Cell membrane</location>
        <topology evidence="1">Lipid-anchor</topology>
        <topology evidence="1">GPI-anchor</topology>
    </subcellularLocation>
</comment>
<dbReference type="InterPro" id="IPR003598">
    <property type="entry name" value="Ig_sub2"/>
</dbReference>
<dbReference type="FunFam" id="2.60.40.10:FF:000035">
    <property type="entry name" value="Contactin 1"/>
    <property type="match status" value="1"/>
</dbReference>
<evidence type="ECO:0000256" key="4">
    <source>
        <dbReference type="ARBA" id="ARBA00012180"/>
    </source>
</evidence>
<accession>A0AAE0QCR3</accession>
<keyword evidence="11" id="KW-1015">Disulfide bond</keyword>
<dbReference type="FunFam" id="2.60.40.10:FF:000004">
    <property type="entry name" value="DCC isoform 1"/>
    <property type="match status" value="2"/>
</dbReference>
<dbReference type="Pfam" id="PF13927">
    <property type="entry name" value="Ig_3"/>
    <property type="match status" value="5"/>
</dbReference>
<evidence type="ECO:0000256" key="3">
    <source>
        <dbReference type="ARBA" id="ARBA00010879"/>
    </source>
</evidence>
<keyword evidence="9" id="KW-0130">Cell adhesion</keyword>
<dbReference type="EMBL" id="JAUCMX010000018">
    <property type="protein sequence ID" value="KAK3518237.1"/>
    <property type="molecule type" value="Genomic_DNA"/>
</dbReference>
<evidence type="ECO:0000259" key="17">
    <source>
        <dbReference type="PROSITE" id="PS50878"/>
    </source>
</evidence>
<evidence type="ECO:0000256" key="2">
    <source>
        <dbReference type="ARBA" id="ARBA00009812"/>
    </source>
</evidence>
<organism evidence="18 19">
    <name type="scientific">Hemibagrus guttatus</name>
    <dbReference type="NCBI Taxonomy" id="175788"/>
    <lineage>
        <taxon>Eukaryota</taxon>
        <taxon>Metazoa</taxon>
        <taxon>Chordata</taxon>
        <taxon>Craniata</taxon>
        <taxon>Vertebrata</taxon>
        <taxon>Euteleostomi</taxon>
        <taxon>Actinopterygii</taxon>
        <taxon>Neopterygii</taxon>
        <taxon>Teleostei</taxon>
        <taxon>Ostariophysi</taxon>
        <taxon>Siluriformes</taxon>
        <taxon>Bagridae</taxon>
        <taxon>Hemibagrus</taxon>
    </lineage>
</organism>
<evidence type="ECO:0000256" key="8">
    <source>
        <dbReference type="ARBA" id="ARBA00022737"/>
    </source>
</evidence>
<evidence type="ECO:0000256" key="12">
    <source>
        <dbReference type="ARBA" id="ARBA00023180"/>
    </source>
</evidence>
<dbReference type="Gene3D" id="3.30.70.270">
    <property type="match status" value="1"/>
</dbReference>
<evidence type="ECO:0000256" key="1">
    <source>
        <dbReference type="ARBA" id="ARBA00004609"/>
    </source>
</evidence>
<dbReference type="PANTHER" id="PTHR44170">
    <property type="entry name" value="PROTEIN SIDEKICK"/>
    <property type="match status" value="1"/>
</dbReference>
<gene>
    <name evidence="18" type="ORF">QTP70_033931</name>
</gene>
<keyword evidence="8" id="KW-0677">Repeat</keyword>
<dbReference type="SUPFAM" id="SSF49265">
    <property type="entry name" value="Fibronectin type III"/>
    <property type="match status" value="2"/>
</dbReference>
<protein>
    <recommendedName>
        <fullName evidence="4">ribonuclease H</fullName>
        <ecNumber evidence="4">3.1.26.4</ecNumber>
    </recommendedName>
</protein>
<dbReference type="FunFam" id="2.60.40.10:FF:000044">
    <property type="entry name" value="Contactin 1"/>
    <property type="match status" value="1"/>
</dbReference>
<dbReference type="InterPro" id="IPR003961">
    <property type="entry name" value="FN3_dom"/>
</dbReference>
<dbReference type="InterPro" id="IPR003599">
    <property type="entry name" value="Ig_sub"/>
</dbReference>
<dbReference type="Pfam" id="PF00041">
    <property type="entry name" value="fn3"/>
    <property type="match status" value="2"/>
</dbReference>
<keyword evidence="5" id="KW-1003">Cell membrane</keyword>
<comment type="similarity">
    <text evidence="3">Belongs to the beta type-B retroviral polymerase family. HERV class-II K(HML-2) pol subfamily.</text>
</comment>
<dbReference type="Pfam" id="PF00078">
    <property type="entry name" value="RVT_1"/>
    <property type="match status" value="1"/>
</dbReference>
<feature type="domain" description="Fibronectin type-III" evidence="16">
    <location>
        <begin position="1278"/>
        <end position="1374"/>
    </location>
</feature>
<dbReference type="PANTHER" id="PTHR44170:SF10">
    <property type="entry name" value="CONTACTIN-1"/>
    <property type="match status" value="1"/>
</dbReference>
<dbReference type="FunFam" id="2.60.40.10:FF:000064">
    <property type="entry name" value="Contactin 1"/>
    <property type="match status" value="1"/>
</dbReference>
<dbReference type="InterPro" id="IPR036179">
    <property type="entry name" value="Ig-like_dom_sf"/>
</dbReference>
<dbReference type="SMART" id="SM00060">
    <property type="entry name" value="FN3"/>
    <property type="match status" value="4"/>
</dbReference>
<feature type="domain" description="Ig-like" evidence="15">
    <location>
        <begin position="979"/>
        <end position="1066"/>
    </location>
</feature>
<dbReference type="GO" id="GO:0005886">
    <property type="term" value="C:plasma membrane"/>
    <property type="evidence" value="ECO:0007669"/>
    <property type="project" value="UniProtKB-SubCell"/>
</dbReference>
<evidence type="ECO:0000256" key="10">
    <source>
        <dbReference type="ARBA" id="ARBA00023136"/>
    </source>
</evidence>
<name>A0AAE0QCR3_9TELE</name>
<feature type="domain" description="Fibronectin type-III" evidence="16">
    <location>
        <begin position="1172"/>
        <end position="1273"/>
    </location>
</feature>
<dbReference type="SUPFAM" id="SSF56672">
    <property type="entry name" value="DNA/RNA polymerases"/>
    <property type="match status" value="1"/>
</dbReference>
<dbReference type="GO" id="GO:0030424">
    <property type="term" value="C:axon"/>
    <property type="evidence" value="ECO:0007669"/>
    <property type="project" value="TreeGrafter"/>
</dbReference>
<proteinExistence type="inferred from homology"/>
<dbReference type="Gene3D" id="3.60.10.10">
    <property type="entry name" value="Endonuclease/exonuclease/phosphatase"/>
    <property type="match status" value="1"/>
</dbReference>
<dbReference type="GO" id="GO:0007420">
    <property type="term" value="P:brain development"/>
    <property type="evidence" value="ECO:0007669"/>
    <property type="project" value="TreeGrafter"/>
</dbReference>
<dbReference type="GO" id="GO:0004523">
    <property type="term" value="F:RNA-DNA hybrid ribonuclease activity"/>
    <property type="evidence" value="ECO:0007669"/>
    <property type="project" value="UniProtKB-EC"/>
</dbReference>
<dbReference type="PROSITE" id="PS50853">
    <property type="entry name" value="FN3"/>
    <property type="match status" value="3"/>
</dbReference>
<dbReference type="InterPro" id="IPR036691">
    <property type="entry name" value="Endo/exonu/phosph_ase_sf"/>
</dbReference>
<feature type="domain" description="Fibronectin type-III" evidence="16">
    <location>
        <begin position="1379"/>
        <end position="1477"/>
    </location>
</feature>
<feature type="domain" description="Reverse transcriptase" evidence="17">
    <location>
        <begin position="358"/>
        <end position="579"/>
    </location>
</feature>
<evidence type="ECO:0000256" key="7">
    <source>
        <dbReference type="ARBA" id="ARBA00022729"/>
    </source>
</evidence>
<keyword evidence="13" id="KW-0449">Lipoprotein</keyword>
<comment type="caution">
    <text evidence="18">The sequence shown here is derived from an EMBL/GenBank/DDBJ whole genome shotgun (WGS) entry which is preliminary data.</text>
</comment>
<keyword evidence="10" id="KW-0472">Membrane</keyword>
<feature type="domain" description="Ig-like" evidence="15">
    <location>
        <begin position="705"/>
        <end position="789"/>
    </location>
</feature>
<dbReference type="PROSITE" id="PS50835">
    <property type="entry name" value="IG_LIKE"/>
    <property type="match status" value="6"/>
</dbReference>
<dbReference type="SMART" id="SM00408">
    <property type="entry name" value="IGc2"/>
    <property type="match status" value="6"/>
</dbReference>
<reference evidence="18" key="1">
    <citation type="submission" date="2023-06" db="EMBL/GenBank/DDBJ databases">
        <title>Male Hemibagrus guttatus genome.</title>
        <authorList>
            <person name="Bian C."/>
        </authorList>
    </citation>
    <scope>NUCLEOTIDE SEQUENCE</scope>
    <source>
        <strain evidence="18">Male_cb2023</strain>
        <tissue evidence="18">Muscle</tissue>
    </source>
</reference>
<keyword evidence="7" id="KW-0732">Signal</keyword>
<evidence type="ECO:0000313" key="19">
    <source>
        <dbReference type="Proteomes" id="UP001274896"/>
    </source>
</evidence>
<feature type="domain" description="Ig-like" evidence="15">
    <location>
        <begin position="797"/>
        <end position="880"/>
    </location>
</feature>
<dbReference type="Pfam" id="PF07679">
    <property type="entry name" value="I-set"/>
    <property type="match status" value="1"/>
</dbReference>
<evidence type="ECO:0000259" key="15">
    <source>
        <dbReference type="PROSITE" id="PS50835"/>
    </source>
</evidence>
<evidence type="ECO:0000259" key="16">
    <source>
        <dbReference type="PROSITE" id="PS50853"/>
    </source>
</evidence>
<evidence type="ECO:0000313" key="18">
    <source>
        <dbReference type="EMBL" id="KAK3518237.1"/>
    </source>
</evidence>
<dbReference type="SMART" id="SM00409">
    <property type="entry name" value="IG"/>
    <property type="match status" value="5"/>
</dbReference>
<dbReference type="InterPro" id="IPR043128">
    <property type="entry name" value="Rev_trsase/Diguanyl_cyclase"/>
</dbReference>
<dbReference type="GO" id="GO:0007411">
    <property type="term" value="P:axon guidance"/>
    <property type="evidence" value="ECO:0007669"/>
    <property type="project" value="TreeGrafter"/>
</dbReference>
<dbReference type="PROSITE" id="PS50878">
    <property type="entry name" value="RT_POL"/>
    <property type="match status" value="1"/>
</dbReference>
<dbReference type="FunFam" id="2.60.40.10:FF:000052">
    <property type="entry name" value="Contactin 1"/>
    <property type="match status" value="1"/>
</dbReference>
<dbReference type="CDD" id="cd00063">
    <property type="entry name" value="FN3"/>
    <property type="match status" value="3"/>
</dbReference>
<keyword evidence="12" id="KW-0325">Glycoprotein</keyword>
<dbReference type="SUPFAM" id="SSF48726">
    <property type="entry name" value="Immunoglobulin"/>
    <property type="match status" value="6"/>
</dbReference>
<feature type="domain" description="Ig-like" evidence="15">
    <location>
        <begin position="7"/>
        <end position="100"/>
    </location>
</feature>
<evidence type="ECO:0000256" key="6">
    <source>
        <dbReference type="ARBA" id="ARBA00022622"/>
    </source>
</evidence>
<feature type="domain" description="Ig-like" evidence="15">
    <location>
        <begin position="1071"/>
        <end position="1165"/>
    </location>
</feature>
<feature type="domain" description="Ig-like" evidence="15">
    <location>
        <begin position="897"/>
        <end position="973"/>
    </location>
</feature>
<keyword evidence="14" id="KW-0393">Immunoglobulin domain</keyword>
<dbReference type="InterPro" id="IPR036116">
    <property type="entry name" value="FN3_sf"/>
</dbReference>
<dbReference type="GO" id="GO:0098632">
    <property type="term" value="F:cell-cell adhesion mediator activity"/>
    <property type="evidence" value="ECO:0007669"/>
    <property type="project" value="TreeGrafter"/>
</dbReference>
<dbReference type="Proteomes" id="UP001274896">
    <property type="component" value="Unassembled WGS sequence"/>
</dbReference>
<dbReference type="EC" id="3.1.26.4" evidence="4"/>
<dbReference type="FunFam" id="2.60.40.10:FF:000047">
    <property type="entry name" value="Contactin 1"/>
    <property type="match status" value="1"/>
</dbReference>
<evidence type="ECO:0000256" key="14">
    <source>
        <dbReference type="ARBA" id="ARBA00023319"/>
    </source>
</evidence>
<keyword evidence="6" id="KW-0336">GPI-anchor</keyword>
<evidence type="ECO:0000256" key="11">
    <source>
        <dbReference type="ARBA" id="ARBA00023157"/>
    </source>
</evidence>
<dbReference type="InterPro" id="IPR000477">
    <property type="entry name" value="RT_dom"/>
</dbReference>
<evidence type="ECO:0000256" key="5">
    <source>
        <dbReference type="ARBA" id="ARBA00022475"/>
    </source>
</evidence>
<dbReference type="InterPro" id="IPR013098">
    <property type="entry name" value="Ig_I-set"/>
</dbReference>
<evidence type="ECO:0000256" key="9">
    <source>
        <dbReference type="ARBA" id="ARBA00022889"/>
    </source>
</evidence>
<dbReference type="FunFam" id="2.60.40.10:FF:000005">
    <property type="entry name" value="Neuronal cell adhesion molecule"/>
    <property type="match status" value="1"/>
</dbReference>
<feature type="non-terminal residue" evidence="18">
    <location>
        <position position="1593"/>
    </location>
</feature>
<dbReference type="Gene3D" id="2.60.40.10">
    <property type="entry name" value="Immunoglobulins"/>
    <property type="match status" value="10"/>
</dbReference>
<keyword evidence="19" id="KW-1185">Reference proteome</keyword>
<sequence>EATGFGPIFEEEPLDTVYAEDSPEPKISMNCRVRANPPATVKWWHNNWEIKLLEQPDEHYSLVGGNLVITHPDKNKHAGKYVCAAKNVYGTVVSKEAIVRFGCCELEEKERFWSELDEVMETIPTGERVVLGADFNGHVGEGNRGDEEVMCKFGVKERNLEGQMVVDFAKRMDMLWLTLQKREEHRVTYKSGGTLCCRRGRGNLKEISDCKVLVGESVARQHRMVVCRMTLMVCKKKRSEIEKKTKWWKLKKEECCEEFRQKLRQALGGQVVLPDYWETTAEVIRETGRKVLGVSSGRRKEDKETWWWNEEVQDSIQRKRLAKKKWYMYRTEENSQEYKELQRRVKREVSKAKQKAYDELYTRLDTREGEKDLYRLARQRDRDGKDVQQVRVIKDRDGRVLTSEESVQRRWKEYFEELTWRKRMTGCLREELWYCMRKSGVAEKYVRVVQDMYERSRTVVRCAVGQTEEFKVEVGLHQGSALSPFLFAMMMDQLSEEVKQESPWTMMFADDIVICSESREQVEENLERWRFALERRGMKVSRSKTEYMCVNEREGSGTVRLQCEEMKKVHEFKYLGSTVQSNGECGKEVKKRVQAGWNGWRKVWGVLYDRKISVRIKGKVYRTVVRPVMLYGLETVSLRKRQESELEVAELKMLRFSLGVTRLDRIRNEYIRGTAHVGCLGDKVREARLRWFGHVQRRENLNQFPTDERETVSVKEGQGVVLLCDPPSRYPNEVMYRWIYNDFPNFIIPDQRRFVSQTTGNLYIAKVEASDIGNYSCFVSSPTIGKSVFSTPFALVPEIQKEVSRYPADIRVRFPKTYALVGQNVTLECFALGNPLPHIRWRKLDADLPPNYEVSMNGALLHLINVQYEDEGSYECEALNVKGMDWYRQWLYVEGAPEWAEHINDTEKDIGSELTLSCTAVGKPLPWIRWLKDGFSYGKGELKFSSLTFDDSGMYQCIAENNWGTIYANAELRVVSCAPTFIYNPVKKILLGAENGRVVIECKPRAAPKPRFIWKRGLETISNSSRVFIWNDGSLEILNVTKADEGLYTCYAENDHGRSNSSGTLFIKEATKITVGPLDVEVTVGENTILQCSASYDPSFDITFIWSMNSYIINFATDYEHYEQLMDHESSGHLLIKNIQVGHAGHYTCTAQTIVDNATASANVNVKGRPGPPGGVRVEEIRDTSVKLVWSLGSDHGSPLTQHIVQTRDFYSLDPEDWKTAVTSPMFLDGKAEAAKAIELYPWMEYEFRVYAINDLGEGECSVPSIKIKTWDAIPTMAPTDVNGYIGLNGELIVTWTPMKPQYFFGKKFGYIVGFKYHEDDKLMWSTVADPEARRYVYKDAIIPNSEIQIKVKGYNNKGEGPFSQIRVVYSSESAPTGAPLDVYARQVTSTEALVWWLPVYQVPPHWVDGYQIRYWRKYDDNEAAASRVLVHSSVNQTRLENMRPDSHYLIEVRAYNGAGLGPPSEHCEMFTRRPPPSRRLRVYKYVSFTRKWLYIYWDHIYNYWNESYVEGYKILFRKEGERYGKLYTTGRHYIDFPMPETGDYVIEIRARCEGGDGPISQIQVQGAAILNSQPLCAAALLLLVLVCMNLGL</sequence>
<dbReference type="GO" id="GO:0098552">
    <property type="term" value="C:side of membrane"/>
    <property type="evidence" value="ECO:0007669"/>
    <property type="project" value="UniProtKB-KW"/>
</dbReference>
<dbReference type="InterPro" id="IPR043502">
    <property type="entry name" value="DNA/RNA_pol_sf"/>
</dbReference>
<dbReference type="FunFam" id="2.60.40.10:FF:000028">
    <property type="entry name" value="Neuronal cell adhesion molecule"/>
    <property type="match status" value="1"/>
</dbReference>
<dbReference type="InterPro" id="IPR013783">
    <property type="entry name" value="Ig-like_fold"/>
</dbReference>
<dbReference type="InterPro" id="IPR007110">
    <property type="entry name" value="Ig-like_dom"/>
</dbReference>
<evidence type="ECO:0000256" key="13">
    <source>
        <dbReference type="ARBA" id="ARBA00023288"/>
    </source>
</evidence>
<comment type="similarity">
    <text evidence="2">Belongs to the immunoglobulin superfamily. Contactin family.</text>
</comment>